<dbReference type="Proteomes" id="UP000886595">
    <property type="component" value="Unassembled WGS sequence"/>
</dbReference>
<gene>
    <name evidence="6" type="ORF">Bca52824_067205</name>
</gene>
<dbReference type="SUPFAM" id="SSF52087">
    <property type="entry name" value="CRAL/TRIO domain"/>
    <property type="match status" value="1"/>
</dbReference>
<dbReference type="CDD" id="cd00170">
    <property type="entry name" value="SEC14"/>
    <property type="match status" value="1"/>
</dbReference>
<evidence type="ECO:0000259" key="5">
    <source>
        <dbReference type="PROSITE" id="PS50191"/>
    </source>
</evidence>
<feature type="compositionally biased region" description="Low complexity" evidence="4">
    <location>
        <begin position="520"/>
        <end position="534"/>
    </location>
</feature>
<dbReference type="Gene3D" id="3.40.525.10">
    <property type="entry name" value="CRAL-TRIO lipid binding domain"/>
    <property type="match status" value="1"/>
</dbReference>
<feature type="region of interest" description="Disordered" evidence="4">
    <location>
        <begin position="487"/>
        <end position="595"/>
    </location>
</feature>
<dbReference type="SMART" id="SM00516">
    <property type="entry name" value="SEC14"/>
    <property type="match status" value="1"/>
</dbReference>
<feature type="compositionally biased region" description="Polar residues" evidence="4">
    <location>
        <begin position="535"/>
        <end position="544"/>
    </location>
</feature>
<dbReference type="EMBL" id="JAAMPC010000013">
    <property type="protein sequence ID" value="KAG2272650.1"/>
    <property type="molecule type" value="Genomic_DNA"/>
</dbReference>
<dbReference type="PANTHER" id="PTHR45932:SF6">
    <property type="entry name" value="PATELLIN-3"/>
    <property type="match status" value="1"/>
</dbReference>
<dbReference type="GO" id="GO:0016020">
    <property type="term" value="C:membrane"/>
    <property type="evidence" value="ECO:0007669"/>
    <property type="project" value="UniProtKB-SubCell"/>
</dbReference>
<reference evidence="6 7" key="1">
    <citation type="submission" date="2020-02" db="EMBL/GenBank/DDBJ databases">
        <authorList>
            <person name="Ma Q."/>
            <person name="Huang Y."/>
            <person name="Song X."/>
            <person name="Pei D."/>
        </authorList>
    </citation>
    <scope>NUCLEOTIDE SEQUENCE [LARGE SCALE GENOMIC DNA]</scope>
    <source>
        <strain evidence="6">Sxm20200214</strain>
        <tissue evidence="6">Leaf</tissue>
    </source>
</reference>
<dbReference type="PANTHER" id="PTHR45932">
    <property type="entry name" value="PATELLIN-1"/>
    <property type="match status" value="1"/>
</dbReference>
<dbReference type="Pfam" id="PF00650">
    <property type="entry name" value="CRAL_TRIO"/>
    <property type="match status" value="1"/>
</dbReference>
<dbReference type="InterPro" id="IPR011989">
    <property type="entry name" value="ARM-like"/>
</dbReference>
<dbReference type="InterPro" id="IPR036865">
    <property type="entry name" value="CRAL-TRIO_dom_sf"/>
</dbReference>
<evidence type="ECO:0000313" key="7">
    <source>
        <dbReference type="Proteomes" id="UP000886595"/>
    </source>
</evidence>
<dbReference type="InterPro" id="IPR044834">
    <property type="entry name" value="PATL"/>
</dbReference>
<dbReference type="Pfam" id="PF25099">
    <property type="entry name" value="GOLD_PATL1_C"/>
    <property type="match status" value="1"/>
</dbReference>
<dbReference type="GO" id="GO:0008289">
    <property type="term" value="F:lipid binding"/>
    <property type="evidence" value="ECO:0007669"/>
    <property type="project" value="InterPro"/>
</dbReference>
<accession>A0A8X7QQM4</accession>
<feature type="compositionally biased region" description="Polar residues" evidence="4">
    <location>
        <begin position="488"/>
        <end position="497"/>
    </location>
</feature>
<dbReference type="PROSITE" id="PS50191">
    <property type="entry name" value="CRAL_TRIO"/>
    <property type="match status" value="1"/>
</dbReference>
<evidence type="ECO:0000256" key="2">
    <source>
        <dbReference type="ARBA" id="ARBA00022448"/>
    </source>
</evidence>
<keyword evidence="7" id="KW-1185">Reference proteome</keyword>
<feature type="compositionally biased region" description="Low complexity" evidence="4">
    <location>
        <begin position="570"/>
        <end position="580"/>
    </location>
</feature>
<dbReference type="OrthoDB" id="75724at2759"/>
<evidence type="ECO:0000313" key="6">
    <source>
        <dbReference type="EMBL" id="KAG2272650.1"/>
    </source>
</evidence>
<feature type="compositionally biased region" description="Polar residues" evidence="4">
    <location>
        <begin position="510"/>
        <end position="519"/>
    </location>
</feature>
<dbReference type="SUPFAM" id="SSF48371">
    <property type="entry name" value="ARM repeat"/>
    <property type="match status" value="1"/>
</dbReference>
<dbReference type="Gene3D" id="1.25.10.10">
    <property type="entry name" value="Leucine-rich Repeat Variant"/>
    <property type="match status" value="1"/>
</dbReference>
<name>A0A8X7QQM4_BRACI</name>
<protein>
    <recommendedName>
        <fullName evidence="5">CRAL-TRIO domain-containing protein</fullName>
    </recommendedName>
</protein>
<feature type="domain" description="CRAL-TRIO" evidence="5">
    <location>
        <begin position="682"/>
        <end position="857"/>
    </location>
</feature>
<evidence type="ECO:0000256" key="3">
    <source>
        <dbReference type="ARBA" id="ARBA00023136"/>
    </source>
</evidence>
<dbReference type="InterPro" id="IPR016024">
    <property type="entry name" value="ARM-type_fold"/>
</dbReference>
<evidence type="ECO:0000256" key="1">
    <source>
        <dbReference type="ARBA" id="ARBA00004370"/>
    </source>
</evidence>
<keyword evidence="3" id="KW-0472">Membrane</keyword>
<dbReference type="SUPFAM" id="SSF46938">
    <property type="entry name" value="CRAL/TRIO N-terminal domain"/>
    <property type="match status" value="1"/>
</dbReference>
<sequence length="976" mass="110558">MDDSERILDSQSSVGSKKVEETLVRLQEENLHQFLQLFMCFELGKDQQPAESRQIAGSLLKKSLDADVKRDAFVEQWRSVEDVALKSLIKELLLETLSSSLLEARHTSAQVIAMVASFEIPLNNWPQLVESLVNNMNQQSSLPYLKQSTLEILGYVCENLRHHLKQDEVDSVLAVILQGMNQSENTAEVRVKATTVLFNALDIFRRKFENEVDRTHIINVVCETAFSEKAEIQQAAFGCLVSIASKHYKLSGGYMGRLVEVTASKAASEDEESVALKAIEFWSSICDFEIHCQHESPDSGDSSPPQFINKALPHLVPMLLGKLRKPEEDTDHYDDVLSISMAARECLCLVSRRGGDEIVPLVIPFILTNIRETMSWRDREAAISAFGSILDGSTINKLSTHVPGLLRFLLAAIKDENKDVRDTNASTLNRILHFSYSPGSGSSSAEVVEIFQESINNEQNLPETVSRVLSLCFMMIKHQTGAIDLPQTAESQSSMERLQQHQRVTEHQRVTGSDITVSDSEQLQQSQSTEQQQLRAESQSQMEGLQQHQRQLQRSQSLPTEQQQLRAEQSRSQTAQSQSQMKWLHQHQTAHPRPQQLNVREKLTVSERKSLVELMPLVRGLLDSNGQLEKEMWGISLLEEEKSRPILLKFLRATDFSVTKSLEMLKNTLVWRNTVKINKLCEAQAVVDHTPPSIFIYGHDREGHPVVYDNVYRDFPKNIFNVRAQLEGKVSDFLEKRIIFMETTLRKLGGDSSFLYVFNLQNEHGLAPEDLSLVTELTKEKLKLTQESYPNFVTTQLFINCSWMEYVQFKMSRIHRLPRSKRDVVMAQTSKSLKTLIKYVKPNEIPAEFGGLSVYVEDMAFEDIGSAISIKAGKRKTVEIQCPNKCEILLKLRSTESLRYESAFIPGTFRTVVGQTSFTPSGNPVFTDMKVMTMERGILRHNFKVTEPGKFVMAGNNPTSSKAMLVYSSRVNYNVN</sequence>
<dbReference type="AlphaFoldDB" id="A0A8X7QQM4"/>
<dbReference type="InterPro" id="IPR056794">
    <property type="entry name" value="PATL1-6_C_GOLD"/>
</dbReference>
<organism evidence="6 7">
    <name type="scientific">Brassica carinata</name>
    <name type="common">Ethiopian mustard</name>
    <name type="synonym">Abyssinian cabbage</name>
    <dbReference type="NCBI Taxonomy" id="52824"/>
    <lineage>
        <taxon>Eukaryota</taxon>
        <taxon>Viridiplantae</taxon>
        <taxon>Streptophyta</taxon>
        <taxon>Embryophyta</taxon>
        <taxon>Tracheophyta</taxon>
        <taxon>Spermatophyta</taxon>
        <taxon>Magnoliopsida</taxon>
        <taxon>eudicotyledons</taxon>
        <taxon>Gunneridae</taxon>
        <taxon>Pentapetalae</taxon>
        <taxon>rosids</taxon>
        <taxon>malvids</taxon>
        <taxon>Brassicales</taxon>
        <taxon>Brassicaceae</taxon>
        <taxon>Brassiceae</taxon>
        <taxon>Brassica</taxon>
    </lineage>
</organism>
<dbReference type="SMART" id="SM01100">
    <property type="entry name" value="CRAL_TRIO_N"/>
    <property type="match status" value="1"/>
</dbReference>
<dbReference type="InterPro" id="IPR036273">
    <property type="entry name" value="CRAL/TRIO_N_dom_sf"/>
</dbReference>
<comment type="caution">
    <text evidence="6">The sequence shown here is derived from an EMBL/GenBank/DDBJ whole genome shotgun (WGS) entry which is preliminary data.</text>
</comment>
<proteinExistence type="predicted"/>
<evidence type="ECO:0000256" key="4">
    <source>
        <dbReference type="SAM" id="MobiDB-lite"/>
    </source>
</evidence>
<dbReference type="Pfam" id="PF13513">
    <property type="entry name" value="HEAT_EZ"/>
    <property type="match status" value="1"/>
</dbReference>
<feature type="compositionally biased region" description="Low complexity" evidence="4">
    <location>
        <begin position="545"/>
        <end position="558"/>
    </location>
</feature>
<comment type="subcellular location">
    <subcellularLocation>
        <location evidence="1">Membrane</location>
    </subcellularLocation>
</comment>
<dbReference type="InterPro" id="IPR001251">
    <property type="entry name" value="CRAL-TRIO_dom"/>
</dbReference>
<keyword evidence="2" id="KW-0813">Transport</keyword>
<dbReference type="InterPro" id="IPR011074">
    <property type="entry name" value="CRAL/TRIO_N_dom"/>
</dbReference>
<dbReference type="Pfam" id="PF03765">
    <property type="entry name" value="CRAL_TRIO_N"/>
    <property type="match status" value="1"/>
</dbReference>